<dbReference type="GO" id="GO:0015074">
    <property type="term" value="P:DNA integration"/>
    <property type="evidence" value="ECO:0007669"/>
    <property type="project" value="InterPro"/>
</dbReference>
<evidence type="ECO:0000259" key="8">
    <source>
        <dbReference type="PROSITE" id="PS50878"/>
    </source>
</evidence>
<dbReference type="InterPro" id="IPR041373">
    <property type="entry name" value="RT_RNaseH"/>
</dbReference>
<dbReference type="GO" id="GO:0003964">
    <property type="term" value="F:RNA-directed DNA polymerase activity"/>
    <property type="evidence" value="ECO:0007669"/>
    <property type="project" value="UniProtKB-KW"/>
</dbReference>
<evidence type="ECO:0000313" key="10">
    <source>
        <dbReference type="Proteomes" id="UP000046395"/>
    </source>
</evidence>
<accession>A0A5S6Q0A4</accession>
<dbReference type="Proteomes" id="UP000046395">
    <property type="component" value="Unassembled WGS sequence"/>
</dbReference>
<keyword evidence="5" id="KW-0255">Endonuclease</keyword>
<evidence type="ECO:0000256" key="3">
    <source>
        <dbReference type="ARBA" id="ARBA00022695"/>
    </source>
</evidence>
<dbReference type="Pfam" id="PF17917">
    <property type="entry name" value="RT_RNaseH"/>
    <property type="match status" value="1"/>
</dbReference>
<dbReference type="Gene3D" id="1.10.340.70">
    <property type="match status" value="1"/>
</dbReference>
<evidence type="ECO:0000256" key="5">
    <source>
        <dbReference type="ARBA" id="ARBA00022759"/>
    </source>
</evidence>
<dbReference type="Pfam" id="PF00078">
    <property type="entry name" value="RVT_1"/>
    <property type="match status" value="1"/>
</dbReference>
<feature type="domain" description="Reverse transcriptase" evidence="8">
    <location>
        <begin position="299"/>
        <end position="499"/>
    </location>
</feature>
<evidence type="ECO:0000256" key="2">
    <source>
        <dbReference type="ARBA" id="ARBA00022679"/>
    </source>
</evidence>
<dbReference type="GO" id="GO:0004519">
    <property type="term" value="F:endonuclease activity"/>
    <property type="evidence" value="ECO:0007669"/>
    <property type="project" value="UniProtKB-KW"/>
</dbReference>
<dbReference type="PROSITE" id="PS50878">
    <property type="entry name" value="RT_POL"/>
    <property type="match status" value="1"/>
</dbReference>
<dbReference type="GO" id="GO:0003676">
    <property type="term" value="F:nucleic acid binding"/>
    <property type="evidence" value="ECO:0007669"/>
    <property type="project" value="InterPro"/>
</dbReference>
<dbReference type="Gene3D" id="3.10.10.10">
    <property type="entry name" value="HIV Type 1 Reverse Transcriptase, subunit A, domain 1"/>
    <property type="match status" value="2"/>
</dbReference>
<dbReference type="AlphaFoldDB" id="A0A5S6Q0A4"/>
<keyword evidence="4" id="KW-0540">Nuclease</keyword>
<dbReference type="InterPro" id="IPR012337">
    <property type="entry name" value="RNaseH-like_sf"/>
</dbReference>
<evidence type="ECO:0000256" key="1">
    <source>
        <dbReference type="ARBA" id="ARBA00012493"/>
    </source>
</evidence>
<sequence length="960" mass="107220">MQYVSHIEEFDVSNPAGWEEYAERLEFHFAANGIRDAQKKLAVLCSVCGQKTYSVIRSLTAPQSPASMSFAEGEGIENYVAELRRLAQHCNFGDTLESRLRDQLVCGLRDETLQKQLSSIKDLTLATAIDRAVSAEAAVAQVIEIRAATANDSYDVKRVVGNSNSQSYAQDTRWHRSMGKTVQQHRPCHRCGGQHSPRKCRFMSATSDYCKRIGHIQRVCRAKKQPITDSRGGAKMTIQNDMNRLTAKLDEYQINKTVCDASTILTSPVSRAHVKLNGLAVEMEVESGAAFTVLSEHTFRRIASGNIGSVKAPPIKLHIEENVAPIQMNVRKLVELDRLVGQGVLEPVEYTDWATPIVPVIKEDGRIRICGDYKCTVNKKGKIFAKLDFAQAYQQLPVDEDSAKLQTIITHKGAFRPKRLQFGIASAPGIFQKFMDTLLGNVDGVAPYFDDVLVVAGSIRELVMVLKEVFERLRRVGICLKREKCVFGSDSVTFLSYRIDALGIHPTAEKLSAIHNAPSPKNKMELHAFLGLLNFYHNFLANKAEVAEPLHRLLDKGCTWKWRQEHERAFQRAKRLISSNSVLTQYDDALSLTLTCDASQHGIGCVLAHELPDGREAPIAFHSRTLATAERNYAQIDKEALSIIAGIKKFHNYLYGRPFEVKTDHKPLLGLLGKSAQTPTGLSPRMTRWSIMLSAYDYNLVYVPGKKIGNADALSRLPQQVNVTDVPPPLEVLLLESMSDPPVTAEQIAEMSGKDAVLSKVFWRRKNELPLHKGCVLRGCRVVIPAQLRRRILELLHAGHPGIARMKCLGRSYVWWPKVDQEIEASVRSCSQCQESRKDPQKECGGPWPEAKAPWSRLHADFFGPFRGKIFFLVVDAFSKWLEVRIVPSASSRAAIEVLRELCGTHGLPDCIVTDNGAAFKSVEFSRFLKSNHIRHLTSAPFHPASNGQAERLVQTAKEF</sequence>
<dbReference type="Pfam" id="PF00665">
    <property type="entry name" value="rve"/>
    <property type="match status" value="1"/>
</dbReference>
<evidence type="ECO:0000256" key="4">
    <source>
        <dbReference type="ARBA" id="ARBA00022722"/>
    </source>
</evidence>
<dbReference type="PANTHER" id="PTHR37984">
    <property type="entry name" value="PROTEIN CBG26694"/>
    <property type="match status" value="1"/>
</dbReference>
<dbReference type="SUPFAM" id="SSF53098">
    <property type="entry name" value="Ribonuclease H-like"/>
    <property type="match status" value="1"/>
</dbReference>
<dbReference type="Gene3D" id="3.30.70.270">
    <property type="match status" value="2"/>
</dbReference>
<reference evidence="11" key="1">
    <citation type="submission" date="2019-12" db="UniProtKB">
        <authorList>
            <consortium name="WormBaseParasite"/>
        </authorList>
    </citation>
    <scope>IDENTIFICATION</scope>
</reference>
<dbReference type="WBParaSite" id="TMUE_0000000648.1">
    <property type="protein sequence ID" value="TMUE_0000000648.1"/>
    <property type="gene ID" value="WBGene00294824"/>
</dbReference>
<dbReference type="EC" id="2.7.7.49" evidence="1"/>
<keyword evidence="10" id="KW-1185">Reference proteome</keyword>
<feature type="domain" description="Integrase catalytic" evidence="9">
    <location>
        <begin position="850"/>
        <end position="960"/>
    </location>
</feature>
<dbReference type="CDD" id="cd09274">
    <property type="entry name" value="RNase_HI_RT_Ty3"/>
    <property type="match status" value="1"/>
</dbReference>
<keyword evidence="6" id="KW-0378">Hydrolase</keyword>
<keyword evidence="2" id="KW-0808">Transferase</keyword>
<dbReference type="PANTHER" id="PTHR37984:SF12">
    <property type="entry name" value="RIBONUCLEASE H"/>
    <property type="match status" value="1"/>
</dbReference>
<dbReference type="InterPro" id="IPR001584">
    <property type="entry name" value="Integrase_cat-core"/>
</dbReference>
<evidence type="ECO:0000313" key="11">
    <source>
        <dbReference type="WBParaSite" id="TMUE_0000000648.1"/>
    </source>
</evidence>
<proteinExistence type="predicted"/>
<dbReference type="SUPFAM" id="SSF56672">
    <property type="entry name" value="DNA/RNA polymerases"/>
    <property type="match status" value="1"/>
</dbReference>
<name>A0A5S6Q0A4_TRIMR</name>
<dbReference type="Pfam" id="PF17921">
    <property type="entry name" value="Integrase_H2C2"/>
    <property type="match status" value="1"/>
</dbReference>
<dbReference type="InterPro" id="IPR041588">
    <property type="entry name" value="Integrase_H2C2"/>
</dbReference>
<dbReference type="Gene3D" id="3.10.20.370">
    <property type="match status" value="1"/>
</dbReference>
<evidence type="ECO:0000259" key="9">
    <source>
        <dbReference type="PROSITE" id="PS50994"/>
    </source>
</evidence>
<keyword evidence="7" id="KW-0695">RNA-directed DNA polymerase</keyword>
<dbReference type="InterPro" id="IPR036397">
    <property type="entry name" value="RNaseH_sf"/>
</dbReference>
<protein>
    <recommendedName>
        <fullName evidence="1">RNA-directed DNA polymerase</fullName>
        <ecNumber evidence="1">2.7.7.49</ecNumber>
    </recommendedName>
</protein>
<dbReference type="InterPro" id="IPR000477">
    <property type="entry name" value="RT_dom"/>
</dbReference>
<dbReference type="STRING" id="70415.A0A5S6Q0A4"/>
<dbReference type="FunFam" id="1.10.340.70:FF:000003">
    <property type="entry name" value="Protein CBG25708"/>
    <property type="match status" value="1"/>
</dbReference>
<dbReference type="Gene3D" id="3.30.420.10">
    <property type="entry name" value="Ribonuclease H-like superfamily/Ribonuclease H"/>
    <property type="match status" value="1"/>
</dbReference>
<dbReference type="InterPro" id="IPR050951">
    <property type="entry name" value="Retrovirus_Pol_polyprotein"/>
</dbReference>
<dbReference type="GO" id="GO:0042575">
    <property type="term" value="C:DNA polymerase complex"/>
    <property type="evidence" value="ECO:0007669"/>
    <property type="project" value="UniProtKB-ARBA"/>
</dbReference>
<evidence type="ECO:0000256" key="7">
    <source>
        <dbReference type="ARBA" id="ARBA00022918"/>
    </source>
</evidence>
<dbReference type="PROSITE" id="PS50994">
    <property type="entry name" value="INTEGRASE"/>
    <property type="match status" value="1"/>
</dbReference>
<organism evidence="10 11">
    <name type="scientific">Trichuris muris</name>
    <name type="common">Mouse whipworm</name>
    <dbReference type="NCBI Taxonomy" id="70415"/>
    <lineage>
        <taxon>Eukaryota</taxon>
        <taxon>Metazoa</taxon>
        <taxon>Ecdysozoa</taxon>
        <taxon>Nematoda</taxon>
        <taxon>Enoplea</taxon>
        <taxon>Dorylaimia</taxon>
        <taxon>Trichinellida</taxon>
        <taxon>Trichuridae</taxon>
        <taxon>Trichuris</taxon>
    </lineage>
</organism>
<dbReference type="CDD" id="cd01647">
    <property type="entry name" value="RT_LTR"/>
    <property type="match status" value="1"/>
</dbReference>
<dbReference type="FunFam" id="3.10.20.370:FF:000001">
    <property type="entry name" value="Retrovirus-related Pol polyprotein from transposon 17.6-like protein"/>
    <property type="match status" value="1"/>
</dbReference>
<dbReference type="FunFam" id="3.30.70.270:FF:000020">
    <property type="entry name" value="Transposon Tf2-6 polyprotein-like Protein"/>
    <property type="match status" value="1"/>
</dbReference>
<keyword evidence="3" id="KW-0548">Nucleotidyltransferase</keyword>
<dbReference type="InterPro" id="IPR043128">
    <property type="entry name" value="Rev_trsase/Diguanyl_cyclase"/>
</dbReference>
<evidence type="ECO:0000256" key="6">
    <source>
        <dbReference type="ARBA" id="ARBA00022801"/>
    </source>
</evidence>
<dbReference type="InterPro" id="IPR043502">
    <property type="entry name" value="DNA/RNA_pol_sf"/>
</dbReference>